<sequence>MPPSRRSKHASRVTKPTTTTTAAARRTRSSLRANTNNQDDSIDSRFTISEDARERLDGCVGILEGLAEQIQEIKVMPVTRVATNSQRRQQRNGYYDQDGSDDDDLDDYDRVRDKVDRFVAEMTGVLPAGYRICF</sequence>
<gene>
    <name evidence="2" type="ORF">TWF703_007393</name>
</gene>
<comment type="caution">
    <text evidence="2">The sequence shown here is derived from an EMBL/GenBank/DDBJ whole genome shotgun (WGS) entry which is preliminary data.</text>
</comment>
<organism evidence="2 3">
    <name type="scientific">Orbilia oligospora</name>
    <name type="common">Nematode-trapping fungus</name>
    <name type="synonym">Arthrobotrys oligospora</name>
    <dbReference type="NCBI Taxonomy" id="2813651"/>
    <lineage>
        <taxon>Eukaryota</taxon>
        <taxon>Fungi</taxon>
        <taxon>Dikarya</taxon>
        <taxon>Ascomycota</taxon>
        <taxon>Pezizomycotina</taxon>
        <taxon>Orbiliomycetes</taxon>
        <taxon>Orbiliales</taxon>
        <taxon>Orbiliaceae</taxon>
        <taxon>Orbilia</taxon>
    </lineage>
</organism>
<feature type="compositionally biased region" description="Low complexity" evidence="1">
    <location>
        <begin position="13"/>
        <end position="37"/>
    </location>
</feature>
<dbReference type="EMBL" id="WIQZ01000045">
    <property type="protein sequence ID" value="KAF3132274.1"/>
    <property type="molecule type" value="Genomic_DNA"/>
</dbReference>
<proteinExistence type="predicted"/>
<feature type="compositionally biased region" description="Acidic residues" evidence="1">
    <location>
        <begin position="98"/>
        <end position="107"/>
    </location>
</feature>
<feature type="region of interest" description="Disordered" evidence="1">
    <location>
        <begin position="80"/>
        <end position="108"/>
    </location>
</feature>
<dbReference type="AlphaFoldDB" id="A0A7C8JY74"/>
<protein>
    <submittedName>
        <fullName evidence="2">Uncharacterized protein</fullName>
    </submittedName>
</protein>
<name>A0A7C8JY74_ORBOL</name>
<feature type="compositionally biased region" description="Basic residues" evidence="1">
    <location>
        <begin position="1"/>
        <end position="12"/>
    </location>
</feature>
<reference evidence="2 3" key="1">
    <citation type="submission" date="2019-06" db="EMBL/GenBank/DDBJ databases">
        <authorList>
            <person name="Palmer J.M."/>
        </authorList>
    </citation>
    <scope>NUCLEOTIDE SEQUENCE [LARGE SCALE GENOMIC DNA]</scope>
    <source>
        <strain evidence="2 3">TWF703</strain>
    </source>
</reference>
<evidence type="ECO:0000313" key="2">
    <source>
        <dbReference type="EMBL" id="KAF3132274.1"/>
    </source>
</evidence>
<evidence type="ECO:0000256" key="1">
    <source>
        <dbReference type="SAM" id="MobiDB-lite"/>
    </source>
</evidence>
<dbReference type="Proteomes" id="UP000480548">
    <property type="component" value="Unassembled WGS sequence"/>
</dbReference>
<feature type="region of interest" description="Disordered" evidence="1">
    <location>
        <begin position="1"/>
        <end position="42"/>
    </location>
</feature>
<evidence type="ECO:0000313" key="3">
    <source>
        <dbReference type="Proteomes" id="UP000480548"/>
    </source>
</evidence>
<accession>A0A7C8JY74</accession>